<dbReference type="InterPro" id="IPR012349">
    <property type="entry name" value="Split_barrel_FMN-bd"/>
</dbReference>
<reference evidence="4" key="1">
    <citation type="submission" date="2016-10" db="EMBL/GenBank/DDBJ databases">
        <authorList>
            <person name="Varghese N."/>
            <person name="Submissions S."/>
        </authorList>
    </citation>
    <scope>NUCLEOTIDE SEQUENCE [LARGE SCALE GENOMIC DNA]</scope>
    <source>
        <strain evidence="4">JCM 21621</strain>
    </source>
</reference>
<dbReference type="GO" id="GO:0042602">
    <property type="term" value="F:riboflavin reductase (NADPH) activity"/>
    <property type="evidence" value="ECO:0007669"/>
    <property type="project" value="TreeGrafter"/>
</dbReference>
<dbReference type="AlphaFoldDB" id="A0A1H0DND9"/>
<accession>A0A1H0DND9</accession>
<evidence type="ECO:0000313" key="4">
    <source>
        <dbReference type="Proteomes" id="UP000242957"/>
    </source>
</evidence>
<dbReference type="OrthoDB" id="6401628at2"/>
<dbReference type="SUPFAM" id="SSF50475">
    <property type="entry name" value="FMN-binding split barrel"/>
    <property type="match status" value="1"/>
</dbReference>
<evidence type="ECO:0000259" key="2">
    <source>
        <dbReference type="SMART" id="SM00903"/>
    </source>
</evidence>
<feature type="domain" description="Flavin reductase like" evidence="2">
    <location>
        <begin position="27"/>
        <end position="178"/>
    </location>
</feature>
<dbReference type="PANTHER" id="PTHR30466">
    <property type="entry name" value="FLAVIN REDUCTASE"/>
    <property type="match status" value="1"/>
</dbReference>
<keyword evidence="4" id="KW-1185">Reference proteome</keyword>
<dbReference type="SMART" id="SM00903">
    <property type="entry name" value="Flavin_Reduct"/>
    <property type="match status" value="1"/>
</dbReference>
<proteinExistence type="predicted"/>
<evidence type="ECO:0000313" key="3">
    <source>
        <dbReference type="EMBL" id="SDN71690.1"/>
    </source>
</evidence>
<dbReference type="InterPro" id="IPR050268">
    <property type="entry name" value="NADH-dep_flavin_reductase"/>
</dbReference>
<sequence>MGSLALKNPAAMPDDPPLDAHAFRSGMRRLAGAVCVLTLRKGELRAGLTATAVVSVSAEPPRLLVCINRNVFAHRLLEVGTALCVNVLHEDNLQVARSFAGMLEGVDGEQRFRHGAWRDAGDGGAPLLEDALAAFQCQVVELIDASSHSMVLCEVRQVHLPSHADADPLLYFDGRFAALDAL</sequence>
<dbReference type="Gene3D" id="2.30.110.10">
    <property type="entry name" value="Electron Transport, Fmn-binding Protein, Chain A"/>
    <property type="match status" value="1"/>
</dbReference>
<protein>
    <submittedName>
        <fullName evidence="3">Flavin reductase</fullName>
    </submittedName>
</protein>
<gene>
    <name evidence="3" type="ORF">SAMN05216193_104362</name>
</gene>
<name>A0A1H0DND9_9PSED</name>
<dbReference type="Proteomes" id="UP000242957">
    <property type="component" value="Unassembled WGS sequence"/>
</dbReference>
<organism evidence="3 4">
    <name type="scientific">Pseudomonas jinjuensis</name>
    <dbReference type="NCBI Taxonomy" id="198616"/>
    <lineage>
        <taxon>Bacteria</taxon>
        <taxon>Pseudomonadati</taxon>
        <taxon>Pseudomonadota</taxon>
        <taxon>Gammaproteobacteria</taxon>
        <taxon>Pseudomonadales</taxon>
        <taxon>Pseudomonadaceae</taxon>
        <taxon>Pseudomonas</taxon>
    </lineage>
</organism>
<dbReference type="RefSeq" id="WP_084314449.1">
    <property type="nucleotide sequence ID" value="NZ_FNIJ01000004.1"/>
</dbReference>
<dbReference type="Pfam" id="PF01613">
    <property type="entry name" value="Flavin_Reduct"/>
    <property type="match status" value="1"/>
</dbReference>
<dbReference type="STRING" id="198616.SAMN05216193_104362"/>
<evidence type="ECO:0000256" key="1">
    <source>
        <dbReference type="ARBA" id="ARBA00023002"/>
    </source>
</evidence>
<dbReference type="InterPro" id="IPR002563">
    <property type="entry name" value="Flavin_Rdtase-like_dom"/>
</dbReference>
<dbReference type="PANTHER" id="PTHR30466:SF1">
    <property type="entry name" value="FMN REDUCTASE (NADH) RUTF"/>
    <property type="match status" value="1"/>
</dbReference>
<dbReference type="GO" id="GO:0010181">
    <property type="term" value="F:FMN binding"/>
    <property type="evidence" value="ECO:0007669"/>
    <property type="project" value="InterPro"/>
</dbReference>
<dbReference type="GO" id="GO:0006208">
    <property type="term" value="P:pyrimidine nucleobase catabolic process"/>
    <property type="evidence" value="ECO:0007669"/>
    <property type="project" value="TreeGrafter"/>
</dbReference>
<dbReference type="EMBL" id="FNIJ01000004">
    <property type="protein sequence ID" value="SDN71690.1"/>
    <property type="molecule type" value="Genomic_DNA"/>
</dbReference>
<keyword evidence="1" id="KW-0560">Oxidoreductase</keyword>